<dbReference type="InterPro" id="IPR036400">
    <property type="entry name" value="Cyt_B5-like_heme/steroid_sf"/>
</dbReference>
<dbReference type="EMBL" id="KZ819291">
    <property type="protein sequence ID" value="PWN98439.1"/>
    <property type="molecule type" value="Genomic_DNA"/>
</dbReference>
<keyword evidence="2 4" id="KW-0479">Metal-binding</keyword>
<accession>A0A316ZA55</accession>
<reference evidence="7 8" key="1">
    <citation type="journal article" date="2018" name="Mol. Biol. Evol.">
        <title>Broad Genomic Sampling Reveals a Smut Pathogenic Ancestry of the Fungal Clade Ustilaginomycotina.</title>
        <authorList>
            <person name="Kijpornyongpan T."/>
            <person name="Mondo S.J."/>
            <person name="Barry K."/>
            <person name="Sandor L."/>
            <person name="Lee J."/>
            <person name="Lipzen A."/>
            <person name="Pangilinan J."/>
            <person name="LaButti K."/>
            <person name="Hainaut M."/>
            <person name="Henrissat B."/>
            <person name="Grigoriev I.V."/>
            <person name="Spatafora J.W."/>
            <person name="Aime M.C."/>
        </authorList>
    </citation>
    <scope>NUCLEOTIDE SEQUENCE [LARGE SCALE GENOMIC DNA]</scope>
    <source>
        <strain evidence="7 8">MCA 4186</strain>
    </source>
</reference>
<dbReference type="Proteomes" id="UP000245946">
    <property type="component" value="Unassembled WGS sequence"/>
</dbReference>
<comment type="similarity">
    <text evidence="4">Belongs to the cytochrome b5 family.</text>
</comment>
<dbReference type="RefSeq" id="XP_025598718.1">
    <property type="nucleotide sequence ID" value="XM_025745200.1"/>
</dbReference>
<feature type="region of interest" description="Disordered" evidence="5">
    <location>
        <begin position="165"/>
        <end position="184"/>
    </location>
</feature>
<sequence length="291" mass="28530">MAATTAATHARTASNASSDADSDADFHDAVSRLGSTRGGDDLDAPPAFPALNSAQRSGGSSSSRAQAGPSRAAAAGTPSSSAAPSFSVSGPAAAAGKASSSPAAPAAARSSLRAVLGVPPATGGGASSLLAAPPRTSALSAPPGVGGAGGARIGGGGGGGLGVPKSGALGVPTETGGGARKKVSLAPGCSPLDWAREKASGKPELRAGLTSLQRITPSELAKHNTPSDAWSAFNGKVYNLTPYLRFHPGGEKEAMRVAGRDGTRLFMLTHSWVNIDAMIDTTMVGMLVPEP</sequence>
<gene>
    <name evidence="7" type="ORF">FA09DRAFT_360176</name>
</gene>
<dbReference type="InterPro" id="IPR051872">
    <property type="entry name" value="Cytochrome_b5/Flavoprotein_Rdt"/>
</dbReference>
<feature type="domain" description="Cytochrome b5 heme-binding" evidence="6">
    <location>
        <begin position="212"/>
        <end position="288"/>
    </location>
</feature>
<dbReference type="Gene3D" id="3.10.120.10">
    <property type="entry name" value="Cytochrome b5-like heme/steroid binding domain"/>
    <property type="match status" value="1"/>
</dbReference>
<dbReference type="GO" id="GO:0020037">
    <property type="term" value="F:heme binding"/>
    <property type="evidence" value="ECO:0007669"/>
    <property type="project" value="UniProtKB-UniRule"/>
</dbReference>
<dbReference type="AlphaFoldDB" id="A0A316ZA55"/>
<feature type="compositionally biased region" description="Low complexity" evidence="5">
    <location>
        <begin position="1"/>
        <end position="19"/>
    </location>
</feature>
<dbReference type="Pfam" id="PF00173">
    <property type="entry name" value="Cyt-b5"/>
    <property type="match status" value="1"/>
</dbReference>
<dbReference type="GO" id="GO:0005737">
    <property type="term" value="C:cytoplasm"/>
    <property type="evidence" value="ECO:0007669"/>
    <property type="project" value="TreeGrafter"/>
</dbReference>
<dbReference type="FunFam" id="3.10.120.10:FF:000001">
    <property type="entry name" value="Cytochrome b5 reductase 4"/>
    <property type="match status" value="1"/>
</dbReference>
<proteinExistence type="inferred from homology"/>
<dbReference type="PROSITE" id="PS00191">
    <property type="entry name" value="CYTOCHROME_B5_1"/>
    <property type="match status" value="1"/>
</dbReference>
<evidence type="ECO:0000256" key="5">
    <source>
        <dbReference type="SAM" id="MobiDB-lite"/>
    </source>
</evidence>
<dbReference type="InterPro" id="IPR018506">
    <property type="entry name" value="Cyt_B5_heme-BS"/>
</dbReference>
<evidence type="ECO:0000256" key="3">
    <source>
        <dbReference type="ARBA" id="ARBA00023004"/>
    </source>
</evidence>
<evidence type="ECO:0000256" key="1">
    <source>
        <dbReference type="ARBA" id="ARBA00022617"/>
    </source>
</evidence>
<evidence type="ECO:0000256" key="4">
    <source>
        <dbReference type="RuleBase" id="RU362121"/>
    </source>
</evidence>
<dbReference type="GeneID" id="37272744"/>
<dbReference type="OrthoDB" id="432299at2759"/>
<organism evidence="7 8">
    <name type="scientific">Tilletiopsis washingtonensis</name>
    <dbReference type="NCBI Taxonomy" id="58919"/>
    <lineage>
        <taxon>Eukaryota</taxon>
        <taxon>Fungi</taxon>
        <taxon>Dikarya</taxon>
        <taxon>Basidiomycota</taxon>
        <taxon>Ustilaginomycotina</taxon>
        <taxon>Exobasidiomycetes</taxon>
        <taxon>Entylomatales</taxon>
        <taxon>Entylomatales incertae sedis</taxon>
        <taxon>Tilletiopsis</taxon>
    </lineage>
</organism>
<dbReference type="STRING" id="58919.A0A316ZA55"/>
<evidence type="ECO:0000313" key="7">
    <source>
        <dbReference type="EMBL" id="PWN98439.1"/>
    </source>
</evidence>
<evidence type="ECO:0000259" key="6">
    <source>
        <dbReference type="PROSITE" id="PS50255"/>
    </source>
</evidence>
<protein>
    <recommendedName>
        <fullName evidence="6">Cytochrome b5 heme-binding domain-containing protein</fullName>
    </recommendedName>
</protein>
<keyword evidence="8" id="KW-1185">Reference proteome</keyword>
<feature type="region of interest" description="Disordered" evidence="5">
    <location>
        <begin position="1"/>
        <end position="99"/>
    </location>
</feature>
<dbReference type="SMART" id="SM01117">
    <property type="entry name" value="Cyt-b5"/>
    <property type="match status" value="1"/>
</dbReference>
<dbReference type="PANTHER" id="PTHR46237">
    <property type="entry name" value="CYTOCHROME B5 REDUCTASE 4 FAMILY MEMBER"/>
    <property type="match status" value="1"/>
</dbReference>
<feature type="compositionally biased region" description="Low complexity" evidence="5">
    <location>
        <begin position="53"/>
        <end position="99"/>
    </location>
</feature>
<dbReference type="PROSITE" id="PS50255">
    <property type="entry name" value="CYTOCHROME_B5_2"/>
    <property type="match status" value="1"/>
</dbReference>
<evidence type="ECO:0000256" key="2">
    <source>
        <dbReference type="ARBA" id="ARBA00022723"/>
    </source>
</evidence>
<dbReference type="PANTHER" id="PTHR46237:SF1">
    <property type="entry name" value="CYTOCHROME B5 REDUCTASE 4"/>
    <property type="match status" value="1"/>
</dbReference>
<keyword evidence="3 4" id="KW-0408">Iron</keyword>
<dbReference type="GO" id="GO:0004128">
    <property type="term" value="F:cytochrome-b5 reductase activity, acting on NAD(P)H"/>
    <property type="evidence" value="ECO:0007669"/>
    <property type="project" value="TreeGrafter"/>
</dbReference>
<dbReference type="GO" id="GO:0046872">
    <property type="term" value="F:metal ion binding"/>
    <property type="evidence" value="ECO:0007669"/>
    <property type="project" value="UniProtKB-UniRule"/>
</dbReference>
<evidence type="ECO:0000313" key="8">
    <source>
        <dbReference type="Proteomes" id="UP000245946"/>
    </source>
</evidence>
<dbReference type="SUPFAM" id="SSF55856">
    <property type="entry name" value="Cytochrome b5-like heme/steroid binding domain"/>
    <property type="match status" value="1"/>
</dbReference>
<name>A0A316ZA55_9BASI</name>
<dbReference type="InterPro" id="IPR001199">
    <property type="entry name" value="Cyt_B5-like_heme/steroid-bd"/>
</dbReference>
<keyword evidence="1 4" id="KW-0349">Heme</keyword>